<gene>
    <name evidence="5" type="ORF">COU20_02105</name>
</gene>
<keyword evidence="1" id="KW-0677">Repeat</keyword>
<dbReference type="PANTHER" id="PTHR44858:SF1">
    <property type="entry name" value="UDP-N-ACETYLGLUCOSAMINE--PEPTIDE N-ACETYLGLUCOSAMINYLTRANSFERASE SPINDLY-RELATED"/>
    <property type="match status" value="1"/>
</dbReference>
<proteinExistence type="predicted"/>
<evidence type="ECO:0000313" key="6">
    <source>
        <dbReference type="Proteomes" id="UP000231379"/>
    </source>
</evidence>
<dbReference type="AlphaFoldDB" id="A0A2H0U9W0"/>
<keyword evidence="4" id="KW-0812">Transmembrane</keyword>
<dbReference type="InterPro" id="IPR019734">
    <property type="entry name" value="TPR_rpt"/>
</dbReference>
<dbReference type="SMART" id="SM00028">
    <property type="entry name" value="TPR"/>
    <property type="match status" value="5"/>
</dbReference>
<feature type="transmembrane region" description="Helical" evidence="4">
    <location>
        <begin position="177"/>
        <end position="197"/>
    </location>
</feature>
<dbReference type="Proteomes" id="UP000231379">
    <property type="component" value="Unassembled WGS sequence"/>
</dbReference>
<name>A0A2H0U9W0_9BACT</name>
<feature type="transmembrane region" description="Helical" evidence="4">
    <location>
        <begin position="393"/>
        <end position="410"/>
    </location>
</feature>
<feature type="transmembrane region" description="Helical" evidence="4">
    <location>
        <begin position="261"/>
        <end position="282"/>
    </location>
</feature>
<evidence type="ECO:0000256" key="3">
    <source>
        <dbReference type="PROSITE-ProRule" id="PRU00339"/>
    </source>
</evidence>
<feature type="repeat" description="TPR" evidence="3">
    <location>
        <begin position="713"/>
        <end position="746"/>
    </location>
</feature>
<dbReference type="Pfam" id="PF13432">
    <property type="entry name" value="TPR_16"/>
    <property type="match status" value="1"/>
</dbReference>
<feature type="repeat" description="TPR" evidence="3">
    <location>
        <begin position="679"/>
        <end position="712"/>
    </location>
</feature>
<dbReference type="EMBL" id="PFBM01000013">
    <property type="protein sequence ID" value="PIR82476.1"/>
    <property type="molecule type" value="Genomic_DNA"/>
</dbReference>
<keyword evidence="4" id="KW-0472">Membrane</keyword>
<accession>A0A2H0U9W0</accession>
<feature type="transmembrane region" description="Helical" evidence="4">
    <location>
        <begin position="456"/>
        <end position="478"/>
    </location>
</feature>
<comment type="caution">
    <text evidence="5">The sequence shown here is derived from an EMBL/GenBank/DDBJ whole genome shotgun (WGS) entry which is preliminary data.</text>
</comment>
<dbReference type="SUPFAM" id="SSF48452">
    <property type="entry name" value="TPR-like"/>
    <property type="match status" value="1"/>
</dbReference>
<evidence type="ECO:0000313" key="5">
    <source>
        <dbReference type="EMBL" id="PIR82476.1"/>
    </source>
</evidence>
<dbReference type="InterPro" id="IPR050498">
    <property type="entry name" value="Ycf3"/>
</dbReference>
<feature type="transmembrane region" description="Helical" evidence="4">
    <location>
        <begin position="229"/>
        <end position="249"/>
    </location>
</feature>
<feature type="transmembrane region" description="Helical" evidence="4">
    <location>
        <begin position="75"/>
        <end position="96"/>
    </location>
</feature>
<dbReference type="PROSITE" id="PS50005">
    <property type="entry name" value="TPR"/>
    <property type="match status" value="3"/>
</dbReference>
<dbReference type="Gene3D" id="1.25.40.10">
    <property type="entry name" value="Tetratricopeptide repeat domain"/>
    <property type="match status" value="1"/>
</dbReference>
<organism evidence="5 6">
    <name type="scientific">Candidatus Kaiserbacteria bacterium CG10_big_fil_rev_8_21_14_0_10_59_10</name>
    <dbReference type="NCBI Taxonomy" id="1974612"/>
    <lineage>
        <taxon>Bacteria</taxon>
        <taxon>Candidatus Kaiseribacteriota</taxon>
    </lineage>
</organism>
<feature type="transmembrane region" description="Helical" evidence="4">
    <location>
        <begin position="139"/>
        <end position="157"/>
    </location>
</feature>
<feature type="transmembrane region" description="Helical" evidence="4">
    <location>
        <begin position="358"/>
        <end position="381"/>
    </location>
</feature>
<evidence type="ECO:0000256" key="2">
    <source>
        <dbReference type="ARBA" id="ARBA00022803"/>
    </source>
</evidence>
<evidence type="ECO:0000256" key="4">
    <source>
        <dbReference type="SAM" id="Phobius"/>
    </source>
</evidence>
<feature type="transmembrane region" description="Helical" evidence="4">
    <location>
        <begin position="17"/>
        <end position="38"/>
    </location>
</feature>
<feature type="transmembrane region" description="Helical" evidence="4">
    <location>
        <begin position="204"/>
        <end position="223"/>
    </location>
</feature>
<reference evidence="6" key="1">
    <citation type="submission" date="2017-09" db="EMBL/GenBank/DDBJ databases">
        <title>Depth-based differentiation of microbial function through sediment-hosted aquifers and enrichment of novel symbionts in the deep terrestrial subsurface.</title>
        <authorList>
            <person name="Probst A.J."/>
            <person name="Ladd B."/>
            <person name="Jarett J.K."/>
            <person name="Geller-Mcgrath D.E."/>
            <person name="Sieber C.M.K."/>
            <person name="Emerson J.B."/>
            <person name="Anantharaman K."/>
            <person name="Thomas B.C."/>
            <person name="Malmstrom R."/>
            <person name="Stieglmeier M."/>
            <person name="Klingl A."/>
            <person name="Woyke T."/>
            <person name="Ryan C.M."/>
            <person name="Banfield J.F."/>
        </authorList>
    </citation>
    <scope>NUCLEOTIDE SEQUENCE [LARGE SCALE GENOMIC DNA]</scope>
</reference>
<feature type="repeat" description="TPR" evidence="3">
    <location>
        <begin position="645"/>
        <end position="678"/>
    </location>
</feature>
<feature type="transmembrane region" description="Helical" evidence="4">
    <location>
        <begin position="44"/>
        <end position="63"/>
    </location>
</feature>
<dbReference type="Pfam" id="PF14559">
    <property type="entry name" value="TPR_19"/>
    <property type="match status" value="1"/>
</dbReference>
<dbReference type="PANTHER" id="PTHR44858">
    <property type="entry name" value="TETRATRICOPEPTIDE REPEAT PROTEIN 6"/>
    <property type="match status" value="1"/>
</dbReference>
<feature type="transmembrane region" description="Helical" evidence="4">
    <location>
        <begin position="416"/>
        <end position="435"/>
    </location>
</feature>
<protein>
    <submittedName>
        <fullName evidence="5">Uncharacterized protein</fullName>
    </submittedName>
</protein>
<keyword evidence="4" id="KW-1133">Transmembrane helix</keyword>
<keyword evidence="2 3" id="KW-0802">TPR repeat</keyword>
<feature type="transmembrane region" description="Helical" evidence="4">
    <location>
        <begin position="108"/>
        <end position="127"/>
    </location>
</feature>
<evidence type="ECO:0000256" key="1">
    <source>
        <dbReference type="ARBA" id="ARBA00022737"/>
    </source>
</evidence>
<dbReference type="InterPro" id="IPR011990">
    <property type="entry name" value="TPR-like_helical_dom_sf"/>
</dbReference>
<sequence>MPPTAHVQKYGDAIARWGLFALALLLPVFFVPTASVLIPQAKMSFLLAVASVSLLAWFAARLFEGVIRLPRSVLFWVVAALPIAYAISALTTGWSASSVIGTGTERETLASMLAWYMVFVLAVVVLVDRRTFVRVLLRGIILGAAIVAVIQIIRFFAPSLTFGGVLPHMALTPVGSWHDLGIVLGLALLLSIAALGTGETFSRVWRGLFAGVAAISLALLLLVNATDVWFALAAAALIGAIIRYRAALLGGAARNAALKQAAPILVAAVVFSLFGFFGQQLYQYVPDRLQVTTFEVRPSWQGTYEVGQQSLSDYRSLLFGAGPNMFPREWSVHKPLSVNTTEFWGVDFESGVGVIPTAMITVGVLGMLAWLALCIAALFAVSRTLTDRRPLSPSRMLTFAFALASLYLLALHVVYVPGIAIVALLFLLLGAFVAMRHAESGREPIRAPLSTDSYAGIVRLIVALLMMLGIVFLLWSGLRVLTSNVYVNASILHYQRTGDIAAAADKVAQAVAVYPANARAHRAAVELGILELARIAAEGAADEDSHARLQASVARTIQHALSAVEINRADYQNWLTLARFYQELAGAGVEGAYEEARRAYEEAATENPTNPLPHLRLAQLEAIQGNADAAGEHLARALALKPNLAAAYYLRSHLHADAGRLSEAIQDAEAAATLVPNDPLGWYHLGALHHTQGNHEIAIVAFLEAIRLVPDYANALFLLALSFEQIGEYEGAIEALERVAASNPGSPVVEQKLAELRALAARGAELQEQEENAEN</sequence>